<gene>
    <name evidence="1" type="ORF">EV702DRAFT_174854</name>
</gene>
<dbReference type="AlphaFoldDB" id="A0A9P6ZX46"/>
<name>A0A9P6ZX46_9AGAM</name>
<organism evidence="1 2">
    <name type="scientific">Suillus placidus</name>
    <dbReference type="NCBI Taxonomy" id="48579"/>
    <lineage>
        <taxon>Eukaryota</taxon>
        <taxon>Fungi</taxon>
        <taxon>Dikarya</taxon>
        <taxon>Basidiomycota</taxon>
        <taxon>Agaricomycotina</taxon>
        <taxon>Agaricomycetes</taxon>
        <taxon>Agaricomycetidae</taxon>
        <taxon>Boletales</taxon>
        <taxon>Suillineae</taxon>
        <taxon>Suillaceae</taxon>
        <taxon>Suillus</taxon>
    </lineage>
</organism>
<proteinExistence type="predicted"/>
<sequence length="250" mass="28265">MSSTVRLEIYIPRHSMDSVQQQVQFVQTPRSRAASLKHPTYTVTTILQTSESWLAPRVLILTVFLPKHTILHVPGEGSCTSSLASRPLTLYDLNVISMLSKDNRELAMNREGANLNDIIHHHQGGKNLRRAQLNGGAQNWMLLRLLRLQEALSILPRSHYSRILGRISSIFQGGLQMCRTCRAPWDVAHSRVFHIPTCSCLLSDISRINHLEYLGRSSSPPSTKISDITAFQPDCSYLYQRSHYSTSFIV</sequence>
<dbReference type="Proteomes" id="UP000714275">
    <property type="component" value="Unassembled WGS sequence"/>
</dbReference>
<reference evidence="1" key="1">
    <citation type="journal article" date="2020" name="New Phytol.">
        <title>Comparative genomics reveals dynamic genome evolution in host specialist ectomycorrhizal fungi.</title>
        <authorList>
            <person name="Lofgren L.A."/>
            <person name="Nguyen N.H."/>
            <person name="Vilgalys R."/>
            <person name="Ruytinx J."/>
            <person name="Liao H.L."/>
            <person name="Branco S."/>
            <person name="Kuo A."/>
            <person name="LaButti K."/>
            <person name="Lipzen A."/>
            <person name="Andreopoulos W."/>
            <person name="Pangilinan J."/>
            <person name="Riley R."/>
            <person name="Hundley H."/>
            <person name="Na H."/>
            <person name="Barry K."/>
            <person name="Grigoriev I.V."/>
            <person name="Stajich J.E."/>
            <person name="Kennedy P.G."/>
        </authorList>
    </citation>
    <scope>NUCLEOTIDE SEQUENCE</scope>
    <source>
        <strain evidence="1">DOB743</strain>
    </source>
</reference>
<evidence type="ECO:0000313" key="1">
    <source>
        <dbReference type="EMBL" id="KAG1778327.1"/>
    </source>
</evidence>
<comment type="caution">
    <text evidence="1">The sequence shown here is derived from an EMBL/GenBank/DDBJ whole genome shotgun (WGS) entry which is preliminary data.</text>
</comment>
<evidence type="ECO:0000313" key="2">
    <source>
        <dbReference type="Proteomes" id="UP000714275"/>
    </source>
</evidence>
<protein>
    <submittedName>
        <fullName evidence="1">Uncharacterized protein</fullName>
    </submittedName>
</protein>
<accession>A0A9P6ZX46</accession>
<keyword evidence="2" id="KW-1185">Reference proteome</keyword>
<dbReference type="OrthoDB" id="2684202at2759"/>
<dbReference type="EMBL" id="JABBWD010000016">
    <property type="protein sequence ID" value="KAG1778327.1"/>
    <property type="molecule type" value="Genomic_DNA"/>
</dbReference>